<dbReference type="InterPro" id="IPR011990">
    <property type="entry name" value="TPR-like_helical_dom_sf"/>
</dbReference>
<dbReference type="EMBL" id="JBHTLT010000045">
    <property type="protein sequence ID" value="MFD1205372.1"/>
    <property type="molecule type" value="Genomic_DNA"/>
</dbReference>
<gene>
    <name evidence="3" type="ORF">ACFQ38_09690</name>
</gene>
<keyword evidence="1" id="KW-0802">TPR repeat</keyword>
<dbReference type="RefSeq" id="WP_381480549.1">
    <property type="nucleotide sequence ID" value="NZ_JBHTLT010000045.1"/>
</dbReference>
<comment type="caution">
    <text evidence="3">The sequence shown here is derived from an EMBL/GenBank/DDBJ whole genome shotgun (WGS) entry which is preliminary data.</text>
</comment>
<evidence type="ECO:0000313" key="4">
    <source>
        <dbReference type="Proteomes" id="UP001597231"/>
    </source>
</evidence>
<name>A0ABW3TXY9_9BACL</name>
<accession>A0ABW3TXY9</accession>
<dbReference type="Pfam" id="PF12688">
    <property type="entry name" value="TPR_5"/>
    <property type="match status" value="1"/>
</dbReference>
<dbReference type="Proteomes" id="UP001597231">
    <property type="component" value="Unassembled WGS sequence"/>
</dbReference>
<dbReference type="SUPFAM" id="SSF48452">
    <property type="entry name" value="TPR-like"/>
    <property type="match status" value="1"/>
</dbReference>
<feature type="domain" description="Tetratrico peptide repeat group 5" evidence="2">
    <location>
        <begin position="38"/>
        <end position="155"/>
    </location>
</feature>
<dbReference type="SMART" id="SM00028">
    <property type="entry name" value="TPR"/>
    <property type="match status" value="2"/>
</dbReference>
<sequence length="159" mass="17773">MSRLYEAIQLRNEGELVKSNELLTSLVEETPGDALLNYQTAWSFDALGKESAAIPYYERALQIGLEEQDAIGALIGLGSSYRALGKYAQSKEVLERGIEQFPENNALKTFYAMTLYNVGEYERAMEVLLICIAETSSDPHVVAYKKAIGFYANNLNTTW</sequence>
<protein>
    <submittedName>
        <fullName evidence="3">Tetratricopeptide repeat protein</fullName>
    </submittedName>
</protein>
<evidence type="ECO:0000313" key="3">
    <source>
        <dbReference type="EMBL" id="MFD1205372.1"/>
    </source>
</evidence>
<reference evidence="4" key="1">
    <citation type="journal article" date="2019" name="Int. J. Syst. Evol. Microbiol.">
        <title>The Global Catalogue of Microorganisms (GCM) 10K type strain sequencing project: providing services to taxonomists for standard genome sequencing and annotation.</title>
        <authorList>
            <consortium name="The Broad Institute Genomics Platform"/>
            <consortium name="The Broad Institute Genome Sequencing Center for Infectious Disease"/>
            <person name="Wu L."/>
            <person name="Ma J."/>
        </authorList>
    </citation>
    <scope>NUCLEOTIDE SEQUENCE [LARGE SCALE GENOMIC DNA]</scope>
    <source>
        <strain evidence="4">CCUG 53915</strain>
    </source>
</reference>
<organism evidence="3 4">
    <name type="scientific">Sporosarcina contaminans</name>
    <dbReference type="NCBI Taxonomy" id="633403"/>
    <lineage>
        <taxon>Bacteria</taxon>
        <taxon>Bacillati</taxon>
        <taxon>Bacillota</taxon>
        <taxon>Bacilli</taxon>
        <taxon>Bacillales</taxon>
        <taxon>Caryophanaceae</taxon>
        <taxon>Sporosarcina</taxon>
    </lineage>
</organism>
<evidence type="ECO:0000259" key="2">
    <source>
        <dbReference type="Pfam" id="PF12688"/>
    </source>
</evidence>
<keyword evidence="4" id="KW-1185">Reference proteome</keyword>
<dbReference type="Gene3D" id="1.25.40.10">
    <property type="entry name" value="Tetratricopeptide repeat domain"/>
    <property type="match status" value="1"/>
</dbReference>
<proteinExistence type="predicted"/>
<dbReference type="InterPro" id="IPR041656">
    <property type="entry name" value="TPR_5"/>
</dbReference>
<dbReference type="PROSITE" id="PS50005">
    <property type="entry name" value="TPR"/>
    <property type="match status" value="1"/>
</dbReference>
<evidence type="ECO:0000256" key="1">
    <source>
        <dbReference type="PROSITE-ProRule" id="PRU00339"/>
    </source>
</evidence>
<dbReference type="InterPro" id="IPR019734">
    <property type="entry name" value="TPR_rpt"/>
</dbReference>
<feature type="repeat" description="TPR" evidence="1">
    <location>
        <begin position="71"/>
        <end position="104"/>
    </location>
</feature>